<dbReference type="KEGG" id="spai:FPZ24_03145"/>
<dbReference type="EMBL" id="CP042306">
    <property type="protein sequence ID" value="QDZ06591.1"/>
    <property type="molecule type" value="Genomic_DNA"/>
</dbReference>
<evidence type="ECO:0000256" key="3">
    <source>
        <dbReference type="ARBA" id="ARBA00022989"/>
    </source>
</evidence>
<evidence type="ECO:0000313" key="8">
    <source>
        <dbReference type="EMBL" id="QDZ06591.1"/>
    </source>
</evidence>
<feature type="transmembrane region" description="Helical" evidence="6">
    <location>
        <begin position="95"/>
        <end position="114"/>
    </location>
</feature>
<feature type="transmembrane region" description="Helical" evidence="6">
    <location>
        <begin position="222"/>
        <end position="252"/>
    </location>
</feature>
<evidence type="ECO:0000313" key="9">
    <source>
        <dbReference type="Proteomes" id="UP000315673"/>
    </source>
</evidence>
<evidence type="ECO:0000256" key="1">
    <source>
        <dbReference type="ARBA" id="ARBA00004141"/>
    </source>
</evidence>
<feature type="compositionally biased region" description="Pro residues" evidence="5">
    <location>
        <begin position="43"/>
        <end position="57"/>
    </location>
</feature>
<dbReference type="InterPro" id="IPR006977">
    <property type="entry name" value="Yip1_dom"/>
</dbReference>
<dbReference type="OrthoDB" id="7423401at2"/>
<feature type="transmembrane region" description="Helical" evidence="6">
    <location>
        <begin position="195"/>
        <end position="215"/>
    </location>
</feature>
<keyword evidence="2 6" id="KW-0812">Transmembrane</keyword>
<dbReference type="Pfam" id="PF04893">
    <property type="entry name" value="Yip1"/>
    <property type="match status" value="1"/>
</dbReference>
<evidence type="ECO:0000256" key="2">
    <source>
        <dbReference type="ARBA" id="ARBA00022692"/>
    </source>
</evidence>
<feature type="region of interest" description="Disordered" evidence="5">
    <location>
        <begin position="15"/>
        <end position="60"/>
    </location>
</feature>
<keyword evidence="3 6" id="KW-1133">Transmembrane helix</keyword>
<evidence type="ECO:0000256" key="5">
    <source>
        <dbReference type="SAM" id="MobiDB-lite"/>
    </source>
</evidence>
<keyword evidence="4 6" id="KW-0472">Membrane</keyword>
<feature type="transmembrane region" description="Helical" evidence="6">
    <location>
        <begin position="134"/>
        <end position="155"/>
    </location>
</feature>
<name>A0A5B8LEU1_9SPHN</name>
<evidence type="ECO:0000256" key="4">
    <source>
        <dbReference type="ARBA" id="ARBA00023136"/>
    </source>
</evidence>
<sequence length="446" mass="46075">MSRLSNLSAANASRWVGERGGFAPRQRRGAVMASEFPNDNPGAMPPPPPPPPPPSMPPAASNMIERIKRIMMSPKTEWPAIEAEPMTLNSVMMTWVLPLAAIGPIAMIVRNLLFPLTVFGVSFRVPLIGSVVQAALALGLTMLGVWLWSMVLDALAPNFKGTKNPIAALKLVAFSATAAWLCGIFQLTWATTPLAILGLYSAYLFWVGVPVMMKVPDDQRPVFVVVAVLIGIVVNFVALAVAGVIAGTMFAMTPGAGLTTPGGTISVGGTTIDTGKLEAAAANMKAAGEKMQAGLAGGEGAKAVDPAALQNLLPASISGWNRTSVESQGAGAGGINGSNAKAQFQAGDQSFDLSVTDMGVMGNIATLGGAVNASSSKQTATGYEKTEMQGGNMVSERWDNQSKSGSYSVMVASRFAVEAEGSAPSIDVLKSAVGAINLGQVQSLAK</sequence>
<protein>
    <submittedName>
        <fullName evidence="8">YIP1 family protein</fullName>
    </submittedName>
</protein>
<evidence type="ECO:0000259" key="7">
    <source>
        <dbReference type="Pfam" id="PF04893"/>
    </source>
</evidence>
<accession>A0A5B8LEU1</accession>
<reference evidence="8 9" key="1">
    <citation type="submission" date="2019-07" db="EMBL/GenBank/DDBJ databases">
        <title>Full genome sequence of Sphingomonas sp. 4R-6-7(HKS19).</title>
        <authorList>
            <person name="Im W.-T."/>
        </authorList>
    </citation>
    <scope>NUCLEOTIDE SEQUENCE [LARGE SCALE GENOMIC DNA]</scope>
    <source>
        <strain evidence="8 9">HKS19</strain>
    </source>
</reference>
<proteinExistence type="predicted"/>
<evidence type="ECO:0000256" key="6">
    <source>
        <dbReference type="SAM" id="Phobius"/>
    </source>
</evidence>
<feature type="domain" description="Yip1" evidence="7">
    <location>
        <begin position="69"/>
        <end position="234"/>
    </location>
</feature>
<organism evidence="8 9">
    <name type="scientific">Sphingomonas panacisoli</name>
    <dbReference type="NCBI Taxonomy" id="1813879"/>
    <lineage>
        <taxon>Bacteria</taxon>
        <taxon>Pseudomonadati</taxon>
        <taxon>Pseudomonadota</taxon>
        <taxon>Alphaproteobacteria</taxon>
        <taxon>Sphingomonadales</taxon>
        <taxon>Sphingomonadaceae</taxon>
        <taxon>Sphingomonas</taxon>
    </lineage>
</organism>
<dbReference type="AlphaFoldDB" id="A0A5B8LEU1"/>
<comment type="subcellular location">
    <subcellularLocation>
        <location evidence="1">Membrane</location>
        <topology evidence="1">Multi-pass membrane protein</topology>
    </subcellularLocation>
</comment>
<gene>
    <name evidence="8" type="ORF">FPZ24_03145</name>
</gene>
<dbReference type="GO" id="GO:0016020">
    <property type="term" value="C:membrane"/>
    <property type="evidence" value="ECO:0007669"/>
    <property type="project" value="UniProtKB-SubCell"/>
</dbReference>
<dbReference type="Proteomes" id="UP000315673">
    <property type="component" value="Chromosome"/>
</dbReference>
<keyword evidence="9" id="KW-1185">Reference proteome</keyword>